<dbReference type="AlphaFoldDB" id="A0A0F9KR91"/>
<reference evidence="1" key="1">
    <citation type="journal article" date="2015" name="Nature">
        <title>Complex archaea that bridge the gap between prokaryotes and eukaryotes.</title>
        <authorList>
            <person name="Spang A."/>
            <person name="Saw J.H."/>
            <person name="Jorgensen S.L."/>
            <person name="Zaremba-Niedzwiedzka K."/>
            <person name="Martijn J."/>
            <person name="Lind A.E."/>
            <person name="van Eijk R."/>
            <person name="Schleper C."/>
            <person name="Guy L."/>
            <person name="Ettema T.J."/>
        </authorList>
    </citation>
    <scope>NUCLEOTIDE SEQUENCE</scope>
</reference>
<protein>
    <recommendedName>
        <fullName evidence="2">Gingipain domain-containing protein</fullName>
    </recommendedName>
</protein>
<dbReference type="EMBL" id="LAZR01007584">
    <property type="protein sequence ID" value="KKM84328.1"/>
    <property type="molecule type" value="Genomic_DNA"/>
</dbReference>
<name>A0A0F9KR91_9ZZZZ</name>
<organism evidence="1">
    <name type="scientific">marine sediment metagenome</name>
    <dbReference type="NCBI Taxonomy" id="412755"/>
    <lineage>
        <taxon>unclassified sequences</taxon>
        <taxon>metagenomes</taxon>
        <taxon>ecological metagenomes</taxon>
    </lineage>
</organism>
<comment type="caution">
    <text evidence="1">The sequence shown here is derived from an EMBL/GenBank/DDBJ whole genome shotgun (WGS) entry which is preliminary data.</text>
</comment>
<sequence>MTGTVLAIDSNYDQLTNIAWDYRKNIIYPYMNSKGFSFICATGILARRWFVRINAVNRDVVYITGVGHGSPHVYTGHNGMPIFKKGRYSREEVQNKVVHFLSCYTAQLLGPNFVKHGCKAYFGYSQAFTVSDLNYKDIFFRCDGEIDIAFADGNQASLVHQRTVNLFTYAIQTLINSRKFYTAAALQHNLDCLRSPSNSNIWGNRSATI</sequence>
<evidence type="ECO:0008006" key="2">
    <source>
        <dbReference type="Google" id="ProtNLM"/>
    </source>
</evidence>
<gene>
    <name evidence="1" type="ORF">LCGC14_1300300</name>
</gene>
<proteinExistence type="predicted"/>
<evidence type="ECO:0000313" key="1">
    <source>
        <dbReference type="EMBL" id="KKM84328.1"/>
    </source>
</evidence>
<accession>A0A0F9KR91</accession>